<dbReference type="AlphaFoldDB" id="A0AAP8TA51"/>
<dbReference type="SMART" id="SM00347">
    <property type="entry name" value="HTH_MARR"/>
    <property type="match status" value="1"/>
</dbReference>
<feature type="domain" description="HTH marR-type" evidence="1">
    <location>
        <begin position="1"/>
        <end position="142"/>
    </location>
</feature>
<dbReference type="EMBL" id="PJKN01000001">
    <property type="protein sequence ID" value="PNC58008.1"/>
    <property type="molecule type" value="Genomic_DNA"/>
</dbReference>
<dbReference type="PANTHER" id="PTHR33164">
    <property type="entry name" value="TRANSCRIPTIONAL REGULATOR, MARR FAMILY"/>
    <property type="match status" value="1"/>
</dbReference>
<protein>
    <submittedName>
        <fullName evidence="2">MarR family transcriptional regulator</fullName>
    </submittedName>
</protein>
<evidence type="ECO:0000259" key="1">
    <source>
        <dbReference type="PROSITE" id="PS50995"/>
    </source>
</evidence>
<dbReference type="SUPFAM" id="SSF46785">
    <property type="entry name" value="Winged helix' DNA-binding domain"/>
    <property type="match status" value="1"/>
</dbReference>
<dbReference type="RefSeq" id="WP_022198875.1">
    <property type="nucleotide sequence ID" value="NZ_CP025824.1"/>
</dbReference>
<organism evidence="2 3">
    <name type="scientific">Akkermansia muciniphila</name>
    <dbReference type="NCBI Taxonomy" id="239935"/>
    <lineage>
        <taxon>Bacteria</taxon>
        <taxon>Pseudomonadati</taxon>
        <taxon>Verrucomicrobiota</taxon>
        <taxon>Verrucomicrobiia</taxon>
        <taxon>Verrucomicrobiales</taxon>
        <taxon>Akkermansiaceae</taxon>
        <taxon>Akkermansia</taxon>
    </lineage>
</organism>
<dbReference type="InterPro" id="IPR036390">
    <property type="entry name" value="WH_DNA-bd_sf"/>
</dbReference>
<dbReference type="InterPro" id="IPR036388">
    <property type="entry name" value="WH-like_DNA-bd_sf"/>
</dbReference>
<dbReference type="GO" id="GO:0003700">
    <property type="term" value="F:DNA-binding transcription factor activity"/>
    <property type="evidence" value="ECO:0007669"/>
    <property type="project" value="InterPro"/>
</dbReference>
<sequence>MNKESVNIHVNNYCRLRDKQYAVYTEYARKHGLTTKELFILDIIYFAQSGCTQAGICERLSATKQTVSAAIKKFWKLGYLSFEESKTDRRIRLVRFTAAGKEYVERIIPPAAQAENDAMAELSGEQQAELVRLTDLFSEQMRLKFQSINKNTL</sequence>
<comment type="caution">
    <text evidence="2">The sequence shown here is derived from an EMBL/GenBank/DDBJ whole genome shotgun (WGS) entry which is preliminary data.</text>
</comment>
<evidence type="ECO:0000313" key="2">
    <source>
        <dbReference type="EMBL" id="PNC58008.1"/>
    </source>
</evidence>
<evidence type="ECO:0000313" key="3">
    <source>
        <dbReference type="Proteomes" id="UP000235914"/>
    </source>
</evidence>
<dbReference type="PROSITE" id="PS50995">
    <property type="entry name" value="HTH_MARR_2"/>
    <property type="match status" value="1"/>
</dbReference>
<accession>A0AAP8TA51</accession>
<name>A0AAP8TA51_9BACT</name>
<proteinExistence type="predicted"/>
<dbReference type="InterPro" id="IPR039422">
    <property type="entry name" value="MarR/SlyA-like"/>
</dbReference>
<gene>
    <name evidence="2" type="ORF">CXU09_02850</name>
</gene>
<reference evidence="2 3" key="1">
    <citation type="journal article" date="2017" name="BMC Genomics">
        <title>Genome sequencing of 39 Akkermansia muciniphila isolates reveals its population structure, genomic and functional diverisity, and global distribution in mammalian gut microbiotas.</title>
        <authorList>
            <person name="Guo X."/>
            <person name="Li S."/>
            <person name="Zhang J."/>
            <person name="Wu F."/>
            <person name="Li X."/>
            <person name="Wu D."/>
            <person name="Zhang M."/>
            <person name="Ou Z."/>
            <person name="Jie Z."/>
            <person name="Yan Q."/>
            <person name="Li P."/>
            <person name="Yi J."/>
            <person name="Peng Y."/>
        </authorList>
    </citation>
    <scope>NUCLEOTIDE SEQUENCE [LARGE SCALE GENOMIC DNA]</scope>
    <source>
        <strain evidence="2 3">GP43</strain>
    </source>
</reference>
<dbReference type="PANTHER" id="PTHR33164:SF43">
    <property type="entry name" value="HTH-TYPE TRANSCRIPTIONAL REPRESSOR YETL"/>
    <property type="match status" value="1"/>
</dbReference>
<dbReference type="InterPro" id="IPR000835">
    <property type="entry name" value="HTH_MarR-typ"/>
</dbReference>
<dbReference type="Proteomes" id="UP000235914">
    <property type="component" value="Unassembled WGS sequence"/>
</dbReference>
<dbReference type="Pfam" id="PF12802">
    <property type="entry name" value="MarR_2"/>
    <property type="match status" value="1"/>
</dbReference>
<dbReference type="GO" id="GO:0006950">
    <property type="term" value="P:response to stress"/>
    <property type="evidence" value="ECO:0007669"/>
    <property type="project" value="TreeGrafter"/>
</dbReference>
<dbReference type="Gene3D" id="1.10.10.10">
    <property type="entry name" value="Winged helix-like DNA-binding domain superfamily/Winged helix DNA-binding domain"/>
    <property type="match status" value="1"/>
</dbReference>